<evidence type="ECO:0000313" key="2">
    <source>
        <dbReference type="EMBL" id="KAF3445776.1"/>
    </source>
</evidence>
<sequence length="81" mass="8907">MQRQEHNGALVQQGGKTDSTGTYKISINEDHENQLCDALLVSSPRATVQQYPQGVSEPVSFSPTTMGLHQRIALPMPWDSP</sequence>
<comment type="caution">
    <text evidence="2">The sequence shown here is derived from an EMBL/GenBank/DDBJ whole genome shotgun (WGS) entry which is preliminary data.</text>
</comment>
<name>A0A8K0MH69_9ROSA</name>
<dbReference type="Proteomes" id="UP000796880">
    <property type="component" value="Unassembled WGS sequence"/>
</dbReference>
<dbReference type="EMBL" id="VOIH02000005">
    <property type="protein sequence ID" value="KAF3445776.1"/>
    <property type="molecule type" value="Genomic_DNA"/>
</dbReference>
<protein>
    <submittedName>
        <fullName evidence="2">Uncharacterized protein</fullName>
    </submittedName>
</protein>
<feature type="compositionally biased region" description="Polar residues" evidence="1">
    <location>
        <begin position="14"/>
        <end position="25"/>
    </location>
</feature>
<keyword evidence="3" id="KW-1185">Reference proteome</keyword>
<dbReference type="OrthoDB" id="1896520at2759"/>
<gene>
    <name evidence="2" type="ORF">FNV43_RR10953</name>
</gene>
<reference evidence="2" key="1">
    <citation type="submission" date="2020-03" db="EMBL/GenBank/DDBJ databases">
        <title>A high-quality chromosome-level genome assembly of a woody plant with both climbing and erect habits, Rhamnella rubrinervis.</title>
        <authorList>
            <person name="Lu Z."/>
            <person name="Yang Y."/>
            <person name="Zhu X."/>
            <person name="Sun Y."/>
        </authorList>
    </citation>
    <scope>NUCLEOTIDE SEQUENCE</scope>
    <source>
        <strain evidence="2">BYM</strain>
        <tissue evidence="2">Leaf</tissue>
    </source>
</reference>
<accession>A0A8K0MH69</accession>
<evidence type="ECO:0000256" key="1">
    <source>
        <dbReference type="SAM" id="MobiDB-lite"/>
    </source>
</evidence>
<dbReference type="AlphaFoldDB" id="A0A8K0MH69"/>
<feature type="region of interest" description="Disordered" evidence="1">
    <location>
        <begin position="1"/>
        <end position="25"/>
    </location>
</feature>
<organism evidence="2 3">
    <name type="scientific">Rhamnella rubrinervis</name>
    <dbReference type="NCBI Taxonomy" id="2594499"/>
    <lineage>
        <taxon>Eukaryota</taxon>
        <taxon>Viridiplantae</taxon>
        <taxon>Streptophyta</taxon>
        <taxon>Embryophyta</taxon>
        <taxon>Tracheophyta</taxon>
        <taxon>Spermatophyta</taxon>
        <taxon>Magnoliopsida</taxon>
        <taxon>eudicotyledons</taxon>
        <taxon>Gunneridae</taxon>
        <taxon>Pentapetalae</taxon>
        <taxon>rosids</taxon>
        <taxon>fabids</taxon>
        <taxon>Rosales</taxon>
        <taxon>Rhamnaceae</taxon>
        <taxon>rhamnoid group</taxon>
        <taxon>Rhamneae</taxon>
        <taxon>Rhamnella</taxon>
    </lineage>
</organism>
<proteinExistence type="predicted"/>
<evidence type="ECO:0000313" key="3">
    <source>
        <dbReference type="Proteomes" id="UP000796880"/>
    </source>
</evidence>